<dbReference type="GO" id="GO:0035999">
    <property type="term" value="P:tetrahydrofolate interconversion"/>
    <property type="evidence" value="ECO:0007669"/>
    <property type="project" value="UniProtKB-UniPathway"/>
</dbReference>
<dbReference type="Pfam" id="PF02219">
    <property type="entry name" value="MTHFR"/>
    <property type="match status" value="1"/>
</dbReference>
<keyword evidence="5 8" id="KW-0808">Transferase</keyword>
<keyword evidence="8" id="KW-0862">Zinc</keyword>
<dbReference type="InterPro" id="IPR003171">
    <property type="entry name" value="Mehydrof_redctse-like"/>
</dbReference>
<evidence type="ECO:0000256" key="4">
    <source>
        <dbReference type="ARBA" id="ARBA00022630"/>
    </source>
</evidence>
<accession>A0A6F8XPF3</accession>
<sequence length="695" mass="72285">MSVRDELAGMLSRRVLVCDGAMGTVLHAVGNSLDQSLVELNLSNPALVRSVHDSYVEAGADIVQTNTFGASRLRLAGYGYADAAAEINRAGVAIARAAAEAAGHRVFVAGSVSPAVTVRQRAKATPEERRSALRDQIEALAQAGVDLVVLETFGYLDELVEAIDVAGEVSDLPLIAQSTFATDGRTLSGHAPAEVVSAVVARAGSNLFALGVNCTLGPQGSLAVLVQLAERTSVPLSVQPNAGLPRRVAPDRFEYEVDSDYFARYARKMVAAGAAIVGGCCGTTPEHIRAVVDSVSTVASEHSRRATVRPPAERAAPARPASGLLGDAGFVLGGLVGLTAADATDPAGQLAGVLRRAALAREAGVDLVAVRSEPGVRLPTNPVSAGAAVQDQLGLRAVAGVSTAGKSIMMLQASLLGAHARGVTRVICETGTPTLAGDYPNADGRWDVDSVGLAELLAGLNAGADHNGLRLPSRTQFEIGAWVNPGARDFAAELRRTRAKLDAGVHFLVTRPIFEHIALTRMLEVVAGRVPVLVSLRALASFQEAEYLRHEVPDVVLPDSALTALARAGAAQRRVGVELAVDLAQRVAGLAGGLLVGVDDDPSALVEVQRAVKSLKEGTSAHDQPGPRLAALSGPARTSPTAGRRPSSPRRARARRTPARPARRRRPRWHRRSRSARARSPAPGPAPTATSTAAA</sequence>
<feature type="binding site" evidence="8">
    <location>
        <position position="281"/>
    </location>
    <ligand>
        <name>Zn(2+)</name>
        <dbReference type="ChEBI" id="CHEBI:29105"/>
    </ligand>
</feature>
<dbReference type="KEGG" id="pfla:Pflav_021240"/>
<comment type="pathway">
    <text evidence="2">One-carbon metabolism; tetrahydrofolate interconversion.</text>
</comment>
<evidence type="ECO:0000256" key="2">
    <source>
        <dbReference type="ARBA" id="ARBA00004777"/>
    </source>
</evidence>
<dbReference type="UniPathway" id="UPA00193"/>
<organism evidence="11 12">
    <name type="scientific">Phytohabitans flavus</name>
    <dbReference type="NCBI Taxonomy" id="1076124"/>
    <lineage>
        <taxon>Bacteria</taxon>
        <taxon>Bacillati</taxon>
        <taxon>Actinomycetota</taxon>
        <taxon>Actinomycetes</taxon>
        <taxon>Micromonosporales</taxon>
        <taxon>Micromonosporaceae</taxon>
    </lineage>
</organism>
<feature type="compositionally biased region" description="Basic residues" evidence="9">
    <location>
        <begin position="647"/>
        <end position="677"/>
    </location>
</feature>
<dbReference type="AlphaFoldDB" id="A0A6F8XPF3"/>
<evidence type="ECO:0000256" key="7">
    <source>
        <dbReference type="ARBA" id="ARBA00023002"/>
    </source>
</evidence>
<feature type="compositionally biased region" description="Low complexity" evidence="9">
    <location>
        <begin position="637"/>
        <end position="646"/>
    </location>
</feature>
<feature type="binding site" evidence="8">
    <location>
        <position position="280"/>
    </location>
    <ligand>
        <name>Zn(2+)</name>
        <dbReference type="ChEBI" id="CHEBI:29105"/>
    </ligand>
</feature>
<dbReference type="PANTHER" id="PTHR11103:SF18">
    <property type="entry name" value="SLR1189 PROTEIN"/>
    <property type="match status" value="1"/>
</dbReference>
<dbReference type="Pfam" id="PF02574">
    <property type="entry name" value="S-methyl_trans"/>
    <property type="match status" value="1"/>
</dbReference>
<keyword evidence="12" id="KW-1185">Reference proteome</keyword>
<dbReference type="InterPro" id="IPR036589">
    <property type="entry name" value="HCY_dom_sf"/>
</dbReference>
<name>A0A6F8XPF3_9ACTN</name>
<feature type="binding site" evidence="8">
    <location>
        <position position="214"/>
    </location>
    <ligand>
        <name>Zn(2+)</name>
        <dbReference type="ChEBI" id="CHEBI:29105"/>
    </ligand>
</feature>
<proteinExistence type="predicted"/>
<evidence type="ECO:0000256" key="1">
    <source>
        <dbReference type="ARBA" id="ARBA00001974"/>
    </source>
</evidence>
<gene>
    <name evidence="11" type="primary">metF-2</name>
    <name evidence="11" type="ORF">Pflav_021240</name>
</gene>
<evidence type="ECO:0000256" key="8">
    <source>
        <dbReference type="PROSITE-ProRule" id="PRU00333"/>
    </source>
</evidence>
<keyword evidence="6" id="KW-0274">FAD</keyword>
<dbReference type="Gene3D" id="3.20.20.220">
    <property type="match status" value="1"/>
</dbReference>
<feature type="domain" description="Hcy-binding" evidence="10">
    <location>
        <begin position="4"/>
        <end position="295"/>
    </location>
</feature>
<evidence type="ECO:0000256" key="9">
    <source>
        <dbReference type="SAM" id="MobiDB-lite"/>
    </source>
</evidence>
<dbReference type="Gene3D" id="3.20.20.330">
    <property type="entry name" value="Homocysteine-binding-like domain"/>
    <property type="match status" value="1"/>
</dbReference>
<dbReference type="SUPFAM" id="SSF51730">
    <property type="entry name" value="FAD-linked oxidoreductase"/>
    <property type="match status" value="1"/>
</dbReference>
<dbReference type="SUPFAM" id="SSF82282">
    <property type="entry name" value="Homocysteine S-methyltransferase"/>
    <property type="match status" value="1"/>
</dbReference>
<dbReference type="GO" id="GO:0004489">
    <property type="term" value="F:methylenetetrahydrofolate reductase [NAD(P)H] activity"/>
    <property type="evidence" value="ECO:0007669"/>
    <property type="project" value="InterPro"/>
</dbReference>
<evidence type="ECO:0000259" key="10">
    <source>
        <dbReference type="PROSITE" id="PS50970"/>
    </source>
</evidence>
<reference evidence="11 12" key="1">
    <citation type="submission" date="2020-03" db="EMBL/GenBank/DDBJ databases">
        <title>Whole genome shotgun sequence of Phytohabitans flavus NBRC 107702.</title>
        <authorList>
            <person name="Komaki H."/>
            <person name="Tamura T."/>
        </authorList>
    </citation>
    <scope>NUCLEOTIDE SEQUENCE [LARGE SCALE GENOMIC DNA]</scope>
    <source>
        <strain evidence="11 12">NBRC 107702</strain>
    </source>
</reference>
<comment type="cofactor">
    <cofactor evidence="8">
        <name>Zn(2+)</name>
        <dbReference type="ChEBI" id="CHEBI:29105"/>
    </cofactor>
</comment>
<protein>
    <submittedName>
        <fullName evidence="11">Bifunctional homocysteine S-methyltransferase/methylenetetrahydrofolate reductase</fullName>
    </submittedName>
</protein>
<keyword evidence="3 8" id="KW-0489">Methyltransferase</keyword>
<dbReference type="GO" id="GO:0046872">
    <property type="term" value="F:metal ion binding"/>
    <property type="evidence" value="ECO:0007669"/>
    <property type="project" value="UniProtKB-KW"/>
</dbReference>
<dbReference type="NCBIfam" id="NF006396">
    <property type="entry name" value="PRK08645.1"/>
    <property type="match status" value="1"/>
</dbReference>
<dbReference type="EMBL" id="AP022870">
    <property type="protein sequence ID" value="BCB75714.1"/>
    <property type="molecule type" value="Genomic_DNA"/>
</dbReference>
<dbReference type="GO" id="GO:0032259">
    <property type="term" value="P:methylation"/>
    <property type="evidence" value="ECO:0007669"/>
    <property type="project" value="UniProtKB-KW"/>
</dbReference>
<feature type="region of interest" description="Disordered" evidence="9">
    <location>
        <begin position="615"/>
        <end position="695"/>
    </location>
</feature>
<dbReference type="InterPro" id="IPR003726">
    <property type="entry name" value="HCY_dom"/>
</dbReference>
<evidence type="ECO:0000256" key="3">
    <source>
        <dbReference type="ARBA" id="ARBA00022603"/>
    </source>
</evidence>
<keyword evidence="7" id="KW-0560">Oxidoreductase</keyword>
<keyword evidence="4" id="KW-0285">Flavoprotein</keyword>
<dbReference type="InterPro" id="IPR029041">
    <property type="entry name" value="FAD-linked_oxidoreductase-like"/>
</dbReference>
<dbReference type="PANTHER" id="PTHR11103">
    <property type="entry name" value="SLR1189 PROTEIN"/>
    <property type="match status" value="1"/>
</dbReference>
<evidence type="ECO:0000313" key="12">
    <source>
        <dbReference type="Proteomes" id="UP000502508"/>
    </source>
</evidence>
<dbReference type="GO" id="GO:0006555">
    <property type="term" value="P:methionine metabolic process"/>
    <property type="evidence" value="ECO:0007669"/>
    <property type="project" value="InterPro"/>
</dbReference>
<comment type="cofactor">
    <cofactor evidence="1">
        <name>FAD</name>
        <dbReference type="ChEBI" id="CHEBI:57692"/>
    </cofactor>
</comment>
<reference evidence="11 12" key="2">
    <citation type="submission" date="2020-03" db="EMBL/GenBank/DDBJ databases">
        <authorList>
            <person name="Ichikawa N."/>
            <person name="Kimura A."/>
            <person name="Kitahashi Y."/>
            <person name="Uohara A."/>
        </authorList>
    </citation>
    <scope>NUCLEOTIDE SEQUENCE [LARGE SCALE GENOMIC DNA]</scope>
    <source>
        <strain evidence="11 12">NBRC 107702</strain>
    </source>
</reference>
<evidence type="ECO:0000313" key="11">
    <source>
        <dbReference type="EMBL" id="BCB75714.1"/>
    </source>
</evidence>
<dbReference type="Proteomes" id="UP000502508">
    <property type="component" value="Chromosome"/>
</dbReference>
<dbReference type="GO" id="GO:0008168">
    <property type="term" value="F:methyltransferase activity"/>
    <property type="evidence" value="ECO:0007669"/>
    <property type="project" value="UniProtKB-UniRule"/>
</dbReference>
<dbReference type="PROSITE" id="PS50970">
    <property type="entry name" value="HCY"/>
    <property type="match status" value="1"/>
</dbReference>
<evidence type="ECO:0000256" key="5">
    <source>
        <dbReference type="ARBA" id="ARBA00022679"/>
    </source>
</evidence>
<evidence type="ECO:0000256" key="6">
    <source>
        <dbReference type="ARBA" id="ARBA00022827"/>
    </source>
</evidence>
<keyword evidence="8" id="KW-0479">Metal-binding</keyword>